<dbReference type="AlphaFoldDB" id="W9SSY5"/>
<proteinExistence type="predicted"/>
<evidence type="ECO:0000313" key="1">
    <source>
        <dbReference type="EMBL" id="EXC25044.1"/>
    </source>
</evidence>
<evidence type="ECO:0000313" key="2">
    <source>
        <dbReference type="Proteomes" id="UP000030645"/>
    </source>
</evidence>
<dbReference type="EMBL" id="KE346040">
    <property type="protein sequence ID" value="EXC25044.1"/>
    <property type="molecule type" value="Genomic_DNA"/>
</dbReference>
<sequence length="71" mass="8250">MRIINIRFTDLSSLELAPKCKGFSDAKEDQDDSYVIHDNDDMKGNAYNEDKFADYWRDLLALPPQRTLSTH</sequence>
<reference evidence="2" key="1">
    <citation type="submission" date="2013-01" db="EMBL/GenBank/DDBJ databases">
        <title>Draft Genome Sequence of a Mulberry Tree, Morus notabilis C.K. Schneid.</title>
        <authorList>
            <person name="He N."/>
            <person name="Zhao S."/>
        </authorList>
    </citation>
    <scope>NUCLEOTIDE SEQUENCE</scope>
</reference>
<keyword evidence="2" id="KW-1185">Reference proteome</keyword>
<dbReference type="Proteomes" id="UP000030645">
    <property type="component" value="Unassembled WGS sequence"/>
</dbReference>
<organism evidence="1 2">
    <name type="scientific">Morus notabilis</name>
    <dbReference type="NCBI Taxonomy" id="981085"/>
    <lineage>
        <taxon>Eukaryota</taxon>
        <taxon>Viridiplantae</taxon>
        <taxon>Streptophyta</taxon>
        <taxon>Embryophyta</taxon>
        <taxon>Tracheophyta</taxon>
        <taxon>Spermatophyta</taxon>
        <taxon>Magnoliopsida</taxon>
        <taxon>eudicotyledons</taxon>
        <taxon>Gunneridae</taxon>
        <taxon>Pentapetalae</taxon>
        <taxon>rosids</taxon>
        <taxon>fabids</taxon>
        <taxon>Rosales</taxon>
        <taxon>Moraceae</taxon>
        <taxon>Moreae</taxon>
        <taxon>Morus</taxon>
    </lineage>
</organism>
<accession>W9SSY5</accession>
<gene>
    <name evidence="1" type="ORF">L484_021915</name>
</gene>
<name>W9SSY5_9ROSA</name>
<protein>
    <submittedName>
        <fullName evidence="1">Uncharacterized protein</fullName>
    </submittedName>
</protein>